<dbReference type="EMBL" id="CP001997">
    <property type="protein sequence ID" value="ADE57451.1"/>
    <property type="molecule type" value="Genomic_DNA"/>
</dbReference>
<dbReference type="HOGENOM" id="CLU_137928_1_0_0"/>
<evidence type="ECO:0000313" key="1">
    <source>
        <dbReference type="EMBL" id="ADE57451.1"/>
    </source>
</evidence>
<dbReference type="PANTHER" id="PTHR36849">
    <property type="entry name" value="CYTOPLASMIC PROTEIN-RELATED"/>
    <property type="match status" value="1"/>
</dbReference>
<dbReference type="Pfam" id="PF22752">
    <property type="entry name" value="DUF488-N3i"/>
    <property type="match status" value="1"/>
</dbReference>
<dbReference type="OrthoDB" id="9790745at2"/>
<dbReference type="STRING" id="572547.Amico_1333"/>
<dbReference type="AlphaFoldDB" id="D5EFW9"/>
<name>D5EFW9_AMICL</name>
<dbReference type="InterPro" id="IPR052552">
    <property type="entry name" value="YeaO-like"/>
</dbReference>
<dbReference type="PANTHER" id="PTHR36849:SF1">
    <property type="entry name" value="CYTOPLASMIC PROTEIN"/>
    <property type="match status" value="1"/>
</dbReference>
<reference evidence="1 2" key="1">
    <citation type="journal article" date="2010" name="Stand. Genomic Sci.">
        <title>Complete genome sequence of Aminobacterium colombiense type strain (ALA-1).</title>
        <authorList>
            <person name="Chertkov O."/>
            <person name="Sikorski J."/>
            <person name="Brambilla E."/>
            <person name="Lapidus A."/>
            <person name="Copeland A."/>
            <person name="Glavina Del Rio T."/>
            <person name="Nolan M."/>
            <person name="Lucas S."/>
            <person name="Tice H."/>
            <person name="Cheng J.F."/>
            <person name="Han C."/>
            <person name="Detter J.C."/>
            <person name="Bruce D."/>
            <person name="Tapia R."/>
            <person name="Goodwin L."/>
            <person name="Pitluck S."/>
            <person name="Liolios K."/>
            <person name="Ivanova N."/>
            <person name="Mavromatis K."/>
            <person name="Ovchinnikova G."/>
            <person name="Pati A."/>
            <person name="Chen A."/>
            <person name="Palaniappan K."/>
            <person name="Land M."/>
            <person name="Hauser L."/>
            <person name="Chang Y.J."/>
            <person name="Jeffries C.D."/>
            <person name="Spring S."/>
            <person name="Rohde M."/>
            <person name="Goker M."/>
            <person name="Bristow J."/>
            <person name="Eisen J.A."/>
            <person name="Markowitz V."/>
            <person name="Hugenholtz P."/>
            <person name="Kyrpides N.C."/>
            <person name="Klenk H.P."/>
        </authorList>
    </citation>
    <scope>NUCLEOTIDE SEQUENCE [LARGE SCALE GENOMIC DNA]</scope>
    <source>
        <strain evidence="2">DSM 12261 / ALA-1</strain>
    </source>
</reference>
<evidence type="ECO:0008006" key="3">
    <source>
        <dbReference type="Google" id="ProtNLM"/>
    </source>
</evidence>
<proteinExistence type="predicted"/>
<protein>
    <recommendedName>
        <fullName evidence="3">Uroporphyrin-III C-methyltransferase</fullName>
    </recommendedName>
</protein>
<dbReference type="RefSeq" id="WP_013048714.1">
    <property type="nucleotide sequence ID" value="NC_014011.1"/>
</dbReference>
<dbReference type="eggNOG" id="COG3189">
    <property type="taxonomic scope" value="Bacteria"/>
</dbReference>
<dbReference type="Proteomes" id="UP000002366">
    <property type="component" value="Chromosome"/>
</dbReference>
<dbReference type="KEGG" id="aco:Amico_1333"/>
<gene>
    <name evidence="1" type="ordered locus">Amico_1333</name>
</gene>
<organism evidence="1 2">
    <name type="scientific">Aminobacterium colombiense (strain DSM 12261 / ALA-1)</name>
    <dbReference type="NCBI Taxonomy" id="572547"/>
    <lineage>
        <taxon>Bacteria</taxon>
        <taxon>Thermotogati</taxon>
        <taxon>Synergistota</taxon>
        <taxon>Synergistia</taxon>
        <taxon>Synergistales</taxon>
        <taxon>Aminobacteriaceae</taxon>
        <taxon>Aminobacterium</taxon>
    </lineage>
</organism>
<keyword evidence="2" id="KW-1185">Reference proteome</keyword>
<accession>D5EFW9</accession>
<evidence type="ECO:0000313" key="2">
    <source>
        <dbReference type="Proteomes" id="UP000002366"/>
    </source>
</evidence>
<sequence length="118" mass="13949">MVISLKRIYEEPDVNDGYRILVDRLWPRGLSKEKAKVDEWMKEVAPSNSLRKAFHSGDLSWEDFEKQYIEELENQHDTLRALVIRAKSEKVTLLYSSKNNEQNNATVLKEYVERMSMK</sequence>